<gene>
    <name evidence="3" type="ORF">B7Z01_14295</name>
</gene>
<keyword evidence="2" id="KW-0732">Signal</keyword>
<dbReference type="Proteomes" id="UP000215595">
    <property type="component" value="Unassembled WGS sequence"/>
</dbReference>
<keyword evidence="1" id="KW-0472">Membrane</keyword>
<feature type="chain" id="PRO_5012016723" evidence="2">
    <location>
        <begin position="33"/>
        <end position="104"/>
    </location>
</feature>
<keyword evidence="1" id="KW-0812">Transmembrane</keyword>
<evidence type="ECO:0000313" key="3">
    <source>
        <dbReference type="EMBL" id="OYX30557.1"/>
    </source>
</evidence>
<organism evidence="3 4">
    <name type="scientific">Brevundimonas subvibrioides</name>
    <dbReference type="NCBI Taxonomy" id="74313"/>
    <lineage>
        <taxon>Bacteria</taxon>
        <taxon>Pseudomonadati</taxon>
        <taxon>Pseudomonadota</taxon>
        <taxon>Alphaproteobacteria</taxon>
        <taxon>Caulobacterales</taxon>
        <taxon>Caulobacteraceae</taxon>
        <taxon>Brevundimonas</taxon>
    </lineage>
</organism>
<proteinExistence type="predicted"/>
<feature type="transmembrane region" description="Helical" evidence="1">
    <location>
        <begin position="82"/>
        <end position="103"/>
    </location>
</feature>
<feature type="signal peptide" evidence="2">
    <location>
        <begin position="1"/>
        <end position="32"/>
    </location>
</feature>
<evidence type="ECO:0000313" key="4">
    <source>
        <dbReference type="Proteomes" id="UP000215595"/>
    </source>
</evidence>
<reference evidence="3 4" key="1">
    <citation type="submission" date="2017-03" db="EMBL/GenBank/DDBJ databases">
        <title>Lifting the veil on microbial sulfur biogeochemistry in mining wastewaters.</title>
        <authorList>
            <person name="Kantor R.S."/>
            <person name="Colenbrander Nelson T."/>
            <person name="Marshall S."/>
            <person name="Bennett D."/>
            <person name="Apte S."/>
            <person name="Camacho D."/>
            <person name="Thomas B.C."/>
            <person name="Warren L.A."/>
            <person name="Banfield J.F."/>
        </authorList>
    </citation>
    <scope>NUCLEOTIDE SEQUENCE [LARGE SCALE GENOMIC DNA]</scope>
    <source>
        <strain evidence="3">32-69-9</strain>
    </source>
</reference>
<dbReference type="AlphaFoldDB" id="A0A258FEB6"/>
<accession>A0A258FEB6</accession>
<comment type="caution">
    <text evidence="3">The sequence shown here is derived from an EMBL/GenBank/DDBJ whole genome shotgun (WGS) entry which is preliminary data.</text>
</comment>
<dbReference type="EMBL" id="NCEB01000042">
    <property type="protein sequence ID" value="OYX30557.1"/>
    <property type="molecule type" value="Genomic_DNA"/>
</dbReference>
<name>A0A258FEB6_9CAUL</name>
<evidence type="ECO:0000256" key="2">
    <source>
        <dbReference type="SAM" id="SignalP"/>
    </source>
</evidence>
<evidence type="ECO:0000256" key="1">
    <source>
        <dbReference type="SAM" id="Phobius"/>
    </source>
</evidence>
<protein>
    <submittedName>
        <fullName evidence="3">Uncharacterized protein</fullName>
    </submittedName>
</protein>
<keyword evidence="1" id="KW-1133">Transmembrane helix</keyword>
<sequence>MSRANVAQRRRSVRTIAATVPAANSLPSMAVAAVWVTGPNPVSPNRPPIRSRFRRDPGSLRARSARIYQLARWFVRRPRHRLRVAGALLLVVAAIWADGAVGIF</sequence>